<evidence type="ECO:0000313" key="4">
    <source>
        <dbReference type="Proteomes" id="UP000007030"/>
    </source>
</evidence>
<dbReference type="AlphaFoldDB" id="F2NNH3"/>
<dbReference type="KEGG" id="mhd:Marky_0018"/>
<feature type="compositionally biased region" description="Basic residues" evidence="1">
    <location>
        <begin position="190"/>
        <end position="204"/>
    </location>
</feature>
<evidence type="ECO:0000256" key="2">
    <source>
        <dbReference type="SAM" id="SignalP"/>
    </source>
</evidence>
<dbReference type="EMBL" id="CP002630">
    <property type="protein sequence ID" value="AEB10783.1"/>
    <property type="molecule type" value="Genomic_DNA"/>
</dbReference>
<feature type="region of interest" description="Disordered" evidence="1">
    <location>
        <begin position="177"/>
        <end position="204"/>
    </location>
</feature>
<feature type="chain" id="PRO_5003282761" description="Periplasmic heavy metal sensor" evidence="2">
    <location>
        <begin position="22"/>
        <end position="204"/>
    </location>
</feature>
<name>F2NNH3_MARHT</name>
<dbReference type="RefSeq" id="WP_013702838.1">
    <property type="nucleotide sequence ID" value="NC_015387.1"/>
</dbReference>
<dbReference type="Proteomes" id="UP000007030">
    <property type="component" value="Chromosome"/>
</dbReference>
<gene>
    <name evidence="3" type="ordered locus">Marky_0018</name>
</gene>
<organism evidence="3 4">
    <name type="scientific">Marinithermus hydrothermalis (strain DSM 14884 / JCM 11576 / T1)</name>
    <dbReference type="NCBI Taxonomy" id="869210"/>
    <lineage>
        <taxon>Bacteria</taxon>
        <taxon>Thermotogati</taxon>
        <taxon>Deinococcota</taxon>
        <taxon>Deinococci</taxon>
        <taxon>Thermales</taxon>
        <taxon>Thermaceae</taxon>
        <taxon>Marinithermus</taxon>
    </lineage>
</organism>
<protein>
    <recommendedName>
        <fullName evidence="5">Periplasmic heavy metal sensor</fullName>
    </recommendedName>
</protein>
<sequence length="204" mass="22886">MRKRTWMLLALTVSALGVGLAAPPKAERPHAARLERLAEVLGLEPEALRARLRQGQTPREIARELGLDPLELERRRIALAREALEVARAEGRIAPVRAELLERRLQAMEIRLDTPSLAELLQEAGVDLEAFTARLVAVQTALIEELRVAGVLSEAQAERLKANLEARVAAQLKRPLGLRPGLEGRDKPRFPHPRPRFPHRRPER</sequence>
<dbReference type="HOGENOM" id="CLU_1341935_0_0_0"/>
<evidence type="ECO:0000256" key="1">
    <source>
        <dbReference type="SAM" id="MobiDB-lite"/>
    </source>
</evidence>
<keyword evidence="4" id="KW-1185">Reference proteome</keyword>
<evidence type="ECO:0000313" key="3">
    <source>
        <dbReference type="EMBL" id="AEB10783.1"/>
    </source>
</evidence>
<dbReference type="eggNOG" id="ENOG503465Y">
    <property type="taxonomic scope" value="Bacteria"/>
</dbReference>
<reference evidence="3 4" key="1">
    <citation type="journal article" date="2012" name="Stand. Genomic Sci.">
        <title>Complete genome sequence of the aerobic, heterotroph Marinithermus hydrothermalis type strain (T1(T)) from a deep-sea hydrothermal vent chimney.</title>
        <authorList>
            <person name="Copeland A."/>
            <person name="Gu W."/>
            <person name="Yasawong M."/>
            <person name="Lapidus A."/>
            <person name="Lucas S."/>
            <person name="Deshpande S."/>
            <person name="Pagani I."/>
            <person name="Tapia R."/>
            <person name="Cheng J.F."/>
            <person name="Goodwin L.A."/>
            <person name="Pitluck S."/>
            <person name="Liolios K."/>
            <person name="Ivanova N."/>
            <person name="Mavromatis K."/>
            <person name="Mikhailova N."/>
            <person name="Pati A."/>
            <person name="Chen A."/>
            <person name="Palaniappan K."/>
            <person name="Land M."/>
            <person name="Pan C."/>
            <person name="Brambilla E.M."/>
            <person name="Rohde M."/>
            <person name="Tindall B.J."/>
            <person name="Sikorski J."/>
            <person name="Goker M."/>
            <person name="Detter J.C."/>
            <person name="Bristow J."/>
            <person name="Eisen J.A."/>
            <person name="Markowitz V."/>
            <person name="Hugenholtz P."/>
            <person name="Kyrpides N.C."/>
            <person name="Klenk H.P."/>
            <person name="Woyke T."/>
        </authorList>
    </citation>
    <scope>NUCLEOTIDE SEQUENCE [LARGE SCALE GENOMIC DNA]</scope>
    <source>
        <strain evidence="4">DSM 14884 / JCM 11576 / T1</strain>
    </source>
</reference>
<proteinExistence type="predicted"/>
<accession>F2NNH3</accession>
<evidence type="ECO:0008006" key="5">
    <source>
        <dbReference type="Google" id="ProtNLM"/>
    </source>
</evidence>
<feature type="signal peptide" evidence="2">
    <location>
        <begin position="1"/>
        <end position="21"/>
    </location>
</feature>
<keyword evidence="2" id="KW-0732">Signal</keyword>
<dbReference type="STRING" id="869210.Marky_0018"/>